<reference evidence="4" key="1">
    <citation type="submission" date="2016-04" db="UniProtKB">
        <authorList>
            <consortium name="WormBaseParasite"/>
        </authorList>
    </citation>
    <scope>IDENTIFICATION</scope>
</reference>
<dbReference type="PANTHER" id="PTHR43319">
    <property type="entry name" value="BETA-LACTAMASE-RELATED"/>
    <property type="match status" value="1"/>
</dbReference>
<dbReference type="STRING" id="6290.A0A158QQI8"/>
<dbReference type="InterPro" id="IPR052907">
    <property type="entry name" value="Beta-lactamase/esterase"/>
</dbReference>
<feature type="domain" description="Beta-lactamase-related" evidence="1">
    <location>
        <begin position="21"/>
        <end position="378"/>
    </location>
</feature>
<dbReference type="PANTHER" id="PTHR43319:SF3">
    <property type="entry name" value="BETA-LACTAMASE-RELATED DOMAIN-CONTAINING PROTEIN"/>
    <property type="match status" value="1"/>
</dbReference>
<evidence type="ECO:0000313" key="2">
    <source>
        <dbReference type="EMBL" id="VDO55342.1"/>
    </source>
</evidence>
<gene>
    <name evidence="2" type="ORF">HPLM_LOCUS15089</name>
</gene>
<dbReference type="AlphaFoldDB" id="A0A158QQI8"/>
<keyword evidence="3" id="KW-1185">Reference proteome</keyword>
<organism evidence="4">
    <name type="scientific">Haemonchus placei</name>
    <name type="common">Barber's pole worm</name>
    <dbReference type="NCBI Taxonomy" id="6290"/>
    <lineage>
        <taxon>Eukaryota</taxon>
        <taxon>Metazoa</taxon>
        <taxon>Ecdysozoa</taxon>
        <taxon>Nematoda</taxon>
        <taxon>Chromadorea</taxon>
        <taxon>Rhabditida</taxon>
        <taxon>Rhabditina</taxon>
        <taxon>Rhabditomorpha</taxon>
        <taxon>Strongyloidea</taxon>
        <taxon>Trichostrongylidae</taxon>
        <taxon>Haemonchus</taxon>
    </lineage>
</organism>
<sequence>MKTVHVDGTVDERFKPVQESFRRNFTECWEKGGATFAAYHKGKLIVDLWGGYADKSCNRLWNEDTITMIFSCTKSVAAICVAMLVDRGLCSYDDKVIQYWPEFGQNGKSDITIEMILAHKAGLPYFQETLTFADLTDPLRMATIIERQAPIYPPGSKTAYHPLTYGWLIDQVFCRIDPHHRTIGQFLREEIESKHHVDVHIGECAAEEIRIARLTGLNMSVAVREFAYDRKVAWIAARSMDPRSYFAKGLKNMRQFGKTLFTLYNNPETRMAGQPAVNGVGSARGLALVHQLAMDGTLLSLETRKMIYEPAFPNELDHSIGEVQSKGHGFIYTRSPTGSWQIGHMGVGGQAVRFDPENDLVLCYLTNAMKAGSGEHTYTFNRLQKKLYEILKC</sequence>
<dbReference type="WBParaSite" id="HPLM_0001509701-mRNA-1">
    <property type="protein sequence ID" value="HPLM_0001509701-mRNA-1"/>
    <property type="gene ID" value="HPLM_0001509701"/>
</dbReference>
<accession>A0A158QQI8</accession>
<dbReference type="OrthoDB" id="5946976at2759"/>
<dbReference type="EMBL" id="UZAF01018829">
    <property type="protein sequence ID" value="VDO55342.1"/>
    <property type="molecule type" value="Genomic_DNA"/>
</dbReference>
<reference evidence="2 3" key="2">
    <citation type="submission" date="2018-11" db="EMBL/GenBank/DDBJ databases">
        <authorList>
            <consortium name="Pathogen Informatics"/>
        </authorList>
    </citation>
    <scope>NUCLEOTIDE SEQUENCE [LARGE SCALE GENOMIC DNA]</scope>
    <source>
        <strain evidence="2 3">MHpl1</strain>
    </source>
</reference>
<name>A0A158QQI8_HAEPC</name>
<dbReference type="SUPFAM" id="SSF56601">
    <property type="entry name" value="beta-lactamase/transpeptidase-like"/>
    <property type="match status" value="1"/>
</dbReference>
<dbReference type="Proteomes" id="UP000268014">
    <property type="component" value="Unassembled WGS sequence"/>
</dbReference>
<evidence type="ECO:0000313" key="3">
    <source>
        <dbReference type="Proteomes" id="UP000268014"/>
    </source>
</evidence>
<dbReference type="Pfam" id="PF00144">
    <property type="entry name" value="Beta-lactamase"/>
    <property type="match status" value="1"/>
</dbReference>
<dbReference type="InterPro" id="IPR001466">
    <property type="entry name" value="Beta-lactam-related"/>
</dbReference>
<proteinExistence type="predicted"/>
<dbReference type="Gene3D" id="3.40.710.10">
    <property type="entry name" value="DD-peptidase/beta-lactamase superfamily"/>
    <property type="match status" value="1"/>
</dbReference>
<evidence type="ECO:0000259" key="1">
    <source>
        <dbReference type="Pfam" id="PF00144"/>
    </source>
</evidence>
<protein>
    <submittedName>
        <fullName evidence="4">Beta-lactamase domain-containing protein</fullName>
    </submittedName>
</protein>
<dbReference type="OMA" id="KTAGCED"/>
<evidence type="ECO:0000313" key="4">
    <source>
        <dbReference type="WBParaSite" id="HPLM_0001509701-mRNA-1"/>
    </source>
</evidence>
<dbReference type="InterPro" id="IPR012338">
    <property type="entry name" value="Beta-lactam/transpept-like"/>
</dbReference>